<keyword evidence="5" id="KW-1185">Reference proteome</keyword>
<evidence type="ECO:0000256" key="1">
    <source>
        <dbReference type="ARBA" id="ARBA00022729"/>
    </source>
</evidence>
<evidence type="ECO:0000256" key="2">
    <source>
        <dbReference type="SAM" id="SignalP"/>
    </source>
</evidence>
<feature type="domain" description="Outer membrane protein beta-barrel" evidence="3">
    <location>
        <begin position="6"/>
        <end position="216"/>
    </location>
</feature>
<accession>A0ABS0FBR9</accession>
<dbReference type="Pfam" id="PF13505">
    <property type="entry name" value="OMP_b-brl"/>
    <property type="match status" value="1"/>
</dbReference>
<protein>
    <submittedName>
        <fullName evidence="4">Outer membrane beta-barrel protein</fullName>
    </submittedName>
</protein>
<dbReference type="Gene3D" id="2.40.160.20">
    <property type="match status" value="1"/>
</dbReference>
<name>A0ABS0FBR9_9FLAO</name>
<keyword evidence="1 2" id="KW-0732">Signal</keyword>
<sequence length="218" mass="24889">MKKTFLLFSVLFFTNAFAQKADFINPKGKWYLGAEAGLNIINEYAVDQKDVSLQGGVLAEYYIGKQWSLSARLKYFKTGLAFYRPDTHSGSWLDLGSDESFGTFRGAVISMPVDIKWEFRLYKNLRANLKLGVAYNIETKSEYNYSENLSTEYAKQFASLNSGIGLNYFVDEKLAIYADYEYYLLGGYKGSTHFIILNGGYYPQNALLNFGVKYNFKK</sequence>
<organism evidence="4 5">
    <name type="scientific">Kaistella gelatinilytica</name>
    <dbReference type="NCBI Taxonomy" id="2787636"/>
    <lineage>
        <taxon>Bacteria</taxon>
        <taxon>Pseudomonadati</taxon>
        <taxon>Bacteroidota</taxon>
        <taxon>Flavobacteriia</taxon>
        <taxon>Flavobacteriales</taxon>
        <taxon>Weeksellaceae</taxon>
        <taxon>Chryseobacterium group</taxon>
        <taxon>Kaistella</taxon>
    </lineage>
</organism>
<comment type="caution">
    <text evidence="4">The sequence shown here is derived from an EMBL/GenBank/DDBJ whole genome shotgun (WGS) entry which is preliminary data.</text>
</comment>
<feature type="chain" id="PRO_5045715895" evidence="2">
    <location>
        <begin position="19"/>
        <end position="218"/>
    </location>
</feature>
<dbReference type="SUPFAM" id="SSF56925">
    <property type="entry name" value="OMPA-like"/>
    <property type="match status" value="1"/>
</dbReference>
<dbReference type="RefSeq" id="WP_196079681.1">
    <property type="nucleotide sequence ID" value="NZ_JADPVI010000002.1"/>
</dbReference>
<dbReference type="InterPro" id="IPR027385">
    <property type="entry name" value="Beta-barrel_OMP"/>
</dbReference>
<dbReference type="EMBL" id="JADPVI010000002">
    <property type="protein sequence ID" value="MBF8457166.1"/>
    <property type="molecule type" value="Genomic_DNA"/>
</dbReference>
<evidence type="ECO:0000313" key="5">
    <source>
        <dbReference type="Proteomes" id="UP000660070"/>
    </source>
</evidence>
<feature type="signal peptide" evidence="2">
    <location>
        <begin position="1"/>
        <end position="18"/>
    </location>
</feature>
<proteinExistence type="predicted"/>
<reference evidence="4 5" key="1">
    <citation type="submission" date="2020-11" db="EMBL/GenBank/DDBJ databases">
        <title>Kaistella gelatinilytica sp. nov., a flavobacterium isolated from Antarctic Soil.</title>
        <authorList>
            <person name="Li J."/>
        </authorList>
    </citation>
    <scope>NUCLEOTIDE SEQUENCE [LARGE SCALE GENOMIC DNA]</scope>
    <source>
        <strain evidence="4 5">G5-32</strain>
    </source>
</reference>
<dbReference type="InterPro" id="IPR011250">
    <property type="entry name" value="OMP/PagP_B-barrel"/>
</dbReference>
<dbReference type="Proteomes" id="UP000660070">
    <property type="component" value="Unassembled WGS sequence"/>
</dbReference>
<evidence type="ECO:0000259" key="3">
    <source>
        <dbReference type="Pfam" id="PF13505"/>
    </source>
</evidence>
<evidence type="ECO:0000313" key="4">
    <source>
        <dbReference type="EMBL" id="MBF8457166.1"/>
    </source>
</evidence>
<gene>
    <name evidence="4" type="ORF">IV494_08215</name>
</gene>